<dbReference type="STRING" id="3821.A0A151R5E8"/>
<evidence type="ECO:0000313" key="1">
    <source>
        <dbReference type="EMBL" id="KYP37810.1"/>
    </source>
</evidence>
<keyword evidence="2" id="KW-1185">Reference proteome</keyword>
<sequence>MTDYLLITDQYLWLDACTKVVIPLLVDERQMAFVEGRGILQSVVILIESLDEVRWMRKLCIFFKIDFEKTYDSVSWSFLLYMLHRFGFDER</sequence>
<protein>
    <submittedName>
        <fullName evidence="1">Uncharacterized protein</fullName>
    </submittedName>
</protein>
<organism evidence="1 2">
    <name type="scientific">Cajanus cajan</name>
    <name type="common">Pigeon pea</name>
    <name type="synonym">Cajanus indicus</name>
    <dbReference type="NCBI Taxonomy" id="3821"/>
    <lineage>
        <taxon>Eukaryota</taxon>
        <taxon>Viridiplantae</taxon>
        <taxon>Streptophyta</taxon>
        <taxon>Embryophyta</taxon>
        <taxon>Tracheophyta</taxon>
        <taxon>Spermatophyta</taxon>
        <taxon>Magnoliopsida</taxon>
        <taxon>eudicotyledons</taxon>
        <taxon>Gunneridae</taxon>
        <taxon>Pentapetalae</taxon>
        <taxon>rosids</taxon>
        <taxon>fabids</taxon>
        <taxon>Fabales</taxon>
        <taxon>Fabaceae</taxon>
        <taxon>Papilionoideae</taxon>
        <taxon>50 kb inversion clade</taxon>
        <taxon>NPAAA clade</taxon>
        <taxon>indigoferoid/millettioid clade</taxon>
        <taxon>Phaseoleae</taxon>
        <taxon>Cajanus</taxon>
    </lineage>
</organism>
<name>A0A151R5E8_CAJCA</name>
<dbReference type="Gramene" id="C.cajan_41605.t">
    <property type="protein sequence ID" value="C.cajan_41605.t.cds1"/>
    <property type="gene ID" value="C.cajan_41605"/>
</dbReference>
<evidence type="ECO:0000313" key="2">
    <source>
        <dbReference type="Proteomes" id="UP000075243"/>
    </source>
</evidence>
<accession>A0A151R5E8</accession>
<reference evidence="1" key="1">
    <citation type="journal article" date="2012" name="Nat. Biotechnol.">
        <title>Draft genome sequence of pigeonpea (Cajanus cajan), an orphan legume crop of resource-poor farmers.</title>
        <authorList>
            <person name="Varshney R.K."/>
            <person name="Chen W."/>
            <person name="Li Y."/>
            <person name="Bharti A.K."/>
            <person name="Saxena R.K."/>
            <person name="Schlueter J.A."/>
            <person name="Donoghue M.T."/>
            <person name="Azam S."/>
            <person name="Fan G."/>
            <person name="Whaley A.M."/>
            <person name="Farmer A.D."/>
            <person name="Sheridan J."/>
            <person name="Iwata A."/>
            <person name="Tuteja R."/>
            <person name="Penmetsa R.V."/>
            <person name="Wu W."/>
            <person name="Upadhyaya H.D."/>
            <person name="Yang S.P."/>
            <person name="Shah T."/>
            <person name="Saxena K.B."/>
            <person name="Michael T."/>
            <person name="McCombie W.R."/>
            <person name="Yang B."/>
            <person name="Zhang G."/>
            <person name="Yang H."/>
            <person name="Wang J."/>
            <person name="Spillane C."/>
            <person name="Cook D.R."/>
            <person name="May G.D."/>
            <person name="Xu X."/>
            <person name="Jackson S.A."/>
        </authorList>
    </citation>
    <scope>NUCLEOTIDE SEQUENCE [LARGE SCALE GENOMIC DNA]</scope>
</reference>
<proteinExistence type="predicted"/>
<dbReference type="EMBL" id="KQ484065">
    <property type="protein sequence ID" value="KYP37810.1"/>
    <property type="molecule type" value="Genomic_DNA"/>
</dbReference>
<dbReference type="AlphaFoldDB" id="A0A151R5E8"/>
<gene>
    <name evidence="1" type="ORF">KK1_040972</name>
</gene>
<dbReference type="Proteomes" id="UP000075243">
    <property type="component" value="Unassembled WGS sequence"/>
</dbReference>